<dbReference type="PANTHER" id="PTHR47037:SF1">
    <property type="entry name" value="LARGE RIBOSOMAL SUBUNIT PROTEIN BL33M"/>
    <property type="match status" value="1"/>
</dbReference>
<comment type="caution">
    <text evidence="8">The sequence shown here is derived from an EMBL/GenBank/DDBJ whole genome shotgun (WGS) entry which is preliminary data.</text>
</comment>
<gene>
    <name evidence="8" type="ORF">E8E13_004076</name>
</gene>
<keyword evidence="5" id="KW-0687">Ribonucleoprotein</keyword>
<keyword evidence="4" id="KW-0496">Mitochondrion</keyword>
<dbReference type="AlphaFoldDB" id="A0A9P4W4F1"/>
<dbReference type="InterPro" id="IPR038584">
    <property type="entry name" value="Ribosomal_bL33_sf"/>
</dbReference>
<evidence type="ECO:0000256" key="7">
    <source>
        <dbReference type="SAM" id="MobiDB-lite"/>
    </source>
</evidence>
<name>A0A9P4W4F1_CURKU</name>
<evidence type="ECO:0000256" key="6">
    <source>
        <dbReference type="ARBA" id="ARBA00035275"/>
    </source>
</evidence>
<organism evidence="8 9">
    <name type="scientific">Curvularia kusanoi</name>
    <name type="common">Cochliobolus kusanoi</name>
    <dbReference type="NCBI Taxonomy" id="90978"/>
    <lineage>
        <taxon>Eukaryota</taxon>
        <taxon>Fungi</taxon>
        <taxon>Dikarya</taxon>
        <taxon>Ascomycota</taxon>
        <taxon>Pezizomycotina</taxon>
        <taxon>Dothideomycetes</taxon>
        <taxon>Pleosporomycetidae</taxon>
        <taxon>Pleosporales</taxon>
        <taxon>Pleosporineae</taxon>
        <taxon>Pleosporaceae</taxon>
        <taxon>Curvularia</taxon>
    </lineage>
</organism>
<dbReference type="GO" id="GO:0006412">
    <property type="term" value="P:translation"/>
    <property type="evidence" value="ECO:0007669"/>
    <property type="project" value="InterPro"/>
</dbReference>
<comment type="subcellular location">
    <subcellularLocation>
        <location evidence="1">Mitochondrion</location>
    </subcellularLocation>
</comment>
<dbReference type="Proteomes" id="UP000801428">
    <property type="component" value="Unassembled WGS sequence"/>
</dbReference>
<evidence type="ECO:0000256" key="2">
    <source>
        <dbReference type="ARBA" id="ARBA00007596"/>
    </source>
</evidence>
<dbReference type="SUPFAM" id="SSF57829">
    <property type="entry name" value="Zn-binding ribosomal proteins"/>
    <property type="match status" value="1"/>
</dbReference>
<protein>
    <recommendedName>
        <fullName evidence="6">Large ribosomal subunit protein bL33m</fullName>
    </recommendedName>
</protein>
<sequence>MSNITTAPLPANPAIARRHGQERYAASPDSPFRRTHEALVSEVGPHCSSIDQGHHKFGYRGLKLTRWIAAKSRTIMVRLISMAMTGYYRTMQRPRAHQPLSMLKYDPIVRKQVLFLEAKRGKK</sequence>
<dbReference type="Pfam" id="PF00471">
    <property type="entry name" value="Ribosomal_L33"/>
    <property type="match status" value="1"/>
</dbReference>
<dbReference type="GO" id="GO:0005739">
    <property type="term" value="C:mitochondrion"/>
    <property type="evidence" value="ECO:0007669"/>
    <property type="project" value="UniProtKB-SubCell"/>
</dbReference>
<dbReference type="GO" id="GO:1990904">
    <property type="term" value="C:ribonucleoprotein complex"/>
    <property type="evidence" value="ECO:0007669"/>
    <property type="project" value="UniProtKB-KW"/>
</dbReference>
<dbReference type="GO" id="GO:0003735">
    <property type="term" value="F:structural constituent of ribosome"/>
    <property type="evidence" value="ECO:0007669"/>
    <property type="project" value="InterPro"/>
</dbReference>
<evidence type="ECO:0000256" key="3">
    <source>
        <dbReference type="ARBA" id="ARBA00022980"/>
    </source>
</evidence>
<dbReference type="NCBIfam" id="TIGR01023">
    <property type="entry name" value="rpmG_bact"/>
    <property type="match status" value="1"/>
</dbReference>
<dbReference type="EMBL" id="SWKU01000033">
    <property type="protein sequence ID" value="KAF2995382.1"/>
    <property type="molecule type" value="Genomic_DNA"/>
</dbReference>
<dbReference type="InterPro" id="IPR052008">
    <property type="entry name" value="Mitoribosomal_protein_bL33"/>
</dbReference>
<dbReference type="InterPro" id="IPR001705">
    <property type="entry name" value="Ribosomal_bL33"/>
</dbReference>
<evidence type="ECO:0000256" key="5">
    <source>
        <dbReference type="ARBA" id="ARBA00023274"/>
    </source>
</evidence>
<dbReference type="InterPro" id="IPR011332">
    <property type="entry name" value="Ribosomal_zn-bd"/>
</dbReference>
<dbReference type="GO" id="GO:0005840">
    <property type="term" value="C:ribosome"/>
    <property type="evidence" value="ECO:0007669"/>
    <property type="project" value="UniProtKB-KW"/>
</dbReference>
<evidence type="ECO:0000313" key="8">
    <source>
        <dbReference type="EMBL" id="KAF2995382.1"/>
    </source>
</evidence>
<accession>A0A9P4W4F1</accession>
<dbReference type="Gene3D" id="2.20.28.120">
    <property type="entry name" value="Ribosomal protein L33"/>
    <property type="match status" value="1"/>
</dbReference>
<evidence type="ECO:0000256" key="4">
    <source>
        <dbReference type="ARBA" id="ARBA00023128"/>
    </source>
</evidence>
<reference evidence="8" key="1">
    <citation type="submission" date="2019-04" db="EMBL/GenBank/DDBJ databases">
        <title>Sequencing of skin fungus with MAO and IRED activity.</title>
        <authorList>
            <person name="Marsaioli A.J."/>
            <person name="Bonatto J.M.C."/>
            <person name="Reis Junior O."/>
        </authorList>
    </citation>
    <scope>NUCLEOTIDE SEQUENCE</scope>
    <source>
        <strain evidence="8">30M1</strain>
    </source>
</reference>
<comment type="similarity">
    <text evidence="2">Belongs to the bacterial ribosomal protein bL33 family.</text>
</comment>
<evidence type="ECO:0000256" key="1">
    <source>
        <dbReference type="ARBA" id="ARBA00004173"/>
    </source>
</evidence>
<dbReference type="PANTHER" id="PTHR47037">
    <property type="entry name" value="39S RIBOSOMAL PROTEIN L33, MITOCHONDRIAL"/>
    <property type="match status" value="1"/>
</dbReference>
<dbReference type="OrthoDB" id="275534at2759"/>
<keyword evidence="3" id="KW-0689">Ribosomal protein</keyword>
<evidence type="ECO:0000313" key="9">
    <source>
        <dbReference type="Proteomes" id="UP000801428"/>
    </source>
</evidence>
<keyword evidence="9" id="KW-1185">Reference proteome</keyword>
<proteinExistence type="inferred from homology"/>
<feature type="region of interest" description="Disordered" evidence="7">
    <location>
        <begin position="1"/>
        <end position="32"/>
    </location>
</feature>